<keyword evidence="1" id="KW-0472">Membrane</keyword>
<feature type="transmembrane region" description="Helical" evidence="1">
    <location>
        <begin position="78"/>
        <end position="97"/>
    </location>
</feature>
<dbReference type="RefSeq" id="WP_379941608.1">
    <property type="nucleotide sequence ID" value="NZ_JBHTIB010000012.1"/>
</dbReference>
<dbReference type="EMBL" id="JBHTIB010000012">
    <property type="protein sequence ID" value="MFD0835993.1"/>
    <property type="molecule type" value="Genomic_DNA"/>
</dbReference>
<name>A0ABW3BT96_9FLAO</name>
<proteinExistence type="predicted"/>
<evidence type="ECO:0000313" key="3">
    <source>
        <dbReference type="Proteomes" id="UP001597011"/>
    </source>
</evidence>
<comment type="caution">
    <text evidence="2">The sequence shown here is derived from an EMBL/GenBank/DDBJ whole genome shotgun (WGS) entry which is preliminary data.</text>
</comment>
<keyword evidence="3" id="KW-1185">Reference proteome</keyword>
<evidence type="ECO:0000313" key="2">
    <source>
        <dbReference type="EMBL" id="MFD0835993.1"/>
    </source>
</evidence>
<feature type="transmembrane region" description="Helical" evidence="1">
    <location>
        <begin position="171"/>
        <end position="195"/>
    </location>
</feature>
<feature type="transmembrane region" description="Helical" evidence="1">
    <location>
        <begin position="138"/>
        <end position="159"/>
    </location>
</feature>
<feature type="transmembrane region" description="Helical" evidence="1">
    <location>
        <begin position="6"/>
        <end position="27"/>
    </location>
</feature>
<keyword evidence="1" id="KW-1133">Transmembrane helix</keyword>
<protein>
    <submittedName>
        <fullName evidence="2">Uncharacterized protein</fullName>
    </submittedName>
</protein>
<feature type="transmembrane region" description="Helical" evidence="1">
    <location>
        <begin position="104"/>
        <end position="126"/>
    </location>
</feature>
<accession>A0ABW3BT96</accession>
<dbReference type="Proteomes" id="UP001597011">
    <property type="component" value="Unassembled WGS sequence"/>
</dbReference>
<gene>
    <name evidence="2" type="ORF">ACFQ0I_09475</name>
</gene>
<evidence type="ECO:0000256" key="1">
    <source>
        <dbReference type="SAM" id="Phobius"/>
    </source>
</evidence>
<keyword evidence="1" id="KW-0812">Transmembrane</keyword>
<organism evidence="2 3">
    <name type="scientific">Mariniflexile aquimaris</name>
    <dbReference type="NCBI Taxonomy" id="881009"/>
    <lineage>
        <taxon>Bacteria</taxon>
        <taxon>Pseudomonadati</taxon>
        <taxon>Bacteroidota</taxon>
        <taxon>Flavobacteriia</taxon>
        <taxon>Flavobacteriales</taxon>
        <taxon>Flavobacteriaceae</taxon>
        <taxon>Mariniflexile</taxon>
    </lineage>
</organism>
<reference evidence="3" key="1">
    <citation type="journal article" date="2019" name="Int. J. Syst. Evol. Microbiol.">
        <title>The Global Catalogue of Microorganisms (GCM) 10K type strain sequencing project: providing services to taxonomists for standard genome sequencing and annotation.</title>
        <authorList>
            <consortium name="The Broad Institute Genomics Platform"/>
            <consortium name="The Broad Institute Genome Sequencing Center for Infectious Disease"/>
            <person name="Wu L."/>
            <person name="Ma J."/>
        </authorList>
    </citation>
    <scope>NUCLEOTIDE SEQUENCE [LARGE SCALE GENOMIC DNA]</scope>
    <source>
        <strain evidence="3">CCUG 60529</strain>
    </source>
</reference>
<sequence length="219" mass="26494">MKNFLLQNYLLLTYGVELLAALTGVMFYRKYKYSNAKYFIYFLVFIALAELASGYTNFIENDGVFSFLKGTVFEKNYWFGALYWSLGGILFYSYYFLKLLKSKSFVFVIKISRNFFLIFFIIYVLFNWNDYFIKPFPIIDILGAIIIFLSVIFYFIEILKSDVILTFYKSINFYIAVTIFVWWLIITPLVFFNVYYRHVDWNFIFLKWQIYLFANIIMY</sequence>
<feature type="transmembrane region" description="Helical" evidence="1">
    <location>
        <begin position="39"/>
        <end position="58"/>
    </location>
</feature>